<dbReference type="Gene3D" id="3.20.20.300">
    <property type="entry name" value="Glycoside hydrolase, family 3, N-terminal domain"/>
    <property type="match status" value="1"/>
</dbReference>
<keyword evidence="6" id="KW-1185">Reference proteome</keyword>
<protein>
    <submittedName>
        <fullName evidence="5">Glycosyl hydrolase</fullName>
    </submittedName>
</protein>
<dbReference type="RefSeq" id="WP_216359369.1">
    <property type="nucleotide sequence ID" value="NZ_NBWU01000001.1"/>
</dbReference>
<dbReference type="InterPro" id="IPR002772">
    <property type="entry name" value="Glyco_hydro_3_C"/>
</dbReference>
<organism evidence="5 6">
    <name type="scientific">Sediminicola luteus</name>
    <dbReference type="NCBI Taxonomy" id="319238"/>
    <lineage>
        <taxon>Bacteria</taxon>
        <taxon>Pseudomonadati</taxon>
        <taxon>Bacteroidota</taxon>
        <taxon>Flavobacteriia</taxon>
        <taxon>Flavobacteriales</taxon>
        <taxon>Flavobacteriaceae</taxon>
        <taxon>Sediminicola</taxon>
    </lineage>
</organism>
<dbReference type="InterPro" id="IPR044993">
    <property type="entry name" value="BXL"/>
</dbReference>
<sequence>MIEWKSDKYWKSFFFIVVLMMGTNGLAQTGKMYKKGWVDFNKNGKKDVYEDPKAPIDARVADLLGQMTTDEKTMQLVTLYGYGRVAKDELPAPSWKNELWKDGLANIDEPSNGVYVDAQYKFPYNSHVWALNQIQKFFVEETRLGIPVEFTNEGIRGLNHYKSTSFPAQIGMGSTWHPELLYKTGQVIGAEGYALGYHNIYSPVMDVARDQRWGRIVESFGEDPFLVGEYGVNISKGIQENGLANTLKHYAVYSAPKGGRDGHVRLDPHISWRDMHQMYLAPFKRVIEETDLLGVMSSYNDYDGEPVTGSPYFLTELLRDTYGFKGYVVSDSDAVAYLYNKHHVAESYKDAVRQAINAGLNVRTTFNHPKNFVAPLRELVAEGKVTQATLDQRVSDVLYVKFKEGLFDAPYRDEKGAAKVVGKAQHQALALQASRESLILLKNEEGTLPLDVAKLDKVLVCGPMAKNTSASISRYGALGTDVISAYAGISAYLKGKVNVAYAEGIDLKNKNWPDSEVFDVPLDATEKAKIAQAVQEAETSDAVIVCLGEDESMVGENLSRTDLNLPGHQQELLDALVATGKPIIVVLLNGHPLTINHANRQAQAILEAWFPGKYGGQAIAEVLFGDYNPGGKLPVTVLRSVGQVPFNFPYKPDSQRGQAKDGPNGTGESRVVTELFPFGFGLSYTQFAFSDLRLENKLTTQGGSLKVRFKVKNTGDRAGDVVPQLYINDEVSSVTVYEWQLRGFDRIHLGAGQEQEVVFEVDAAQLALINRKKEWETEAGNFNLAIGESSQDFKLEASFSIKE</sequence>
<comment type="similarity">
    <text evidence="1">Belongs to the glycosyl hydrolase 3 family.</text>
</comment>
<dbReference type="GO" id="GO:0046556">
    <property type="term" value="F:alpha-L-arabinofuranosidase activity"/>
    <property type="evidence" value="ECO:0007669"/>
    <property type="project" value="TreeGrafter"/>
</dbReference>
<name>A0A2A4GE85_9FLAO</name>
<evidence type="ECO:0000313" key="5">
    <source>
        <dbReference type="EMBL" id="PCE66753.1"/>
    </source>
</evidence>
<dbReference type="Pfam" id="PF14310">
    <property type="entry name" value="Fn3-like"/>
    <property type="match status" value="1"/>
</dbReference>
<dbReference type="InterPro" id="IPR036962">
    <property type="entry name" value="Glyco_hydro_3_N_sf"/>
</dbReference>
<dbReference type="FunFam" id="2.60.40.10:FF:000495">
    <property type="entry name" value="Periplasmic beta-glucosidase"/>
    <property type="match status" value="1"/>
</dbReference>
<evidence type="ECO:0000256" key="3">
    <source>
        <dbReference type="ARBA" id="ARBA00022801"/>
    </source>
</evidence>
<comment type="caution">
    <text evidence="5">The sequence shown here is derived from an EMBL/GenBank/DDBJ whole genome shotgun (WGS) entry which is preliminary data.</text>
</comment>
<dbReference type="Proteomes" id="UP000219559">
    <property type="component" value="Unassembled WGS sequence"/>
</dbReference>
<accession>A0A2A4GE85</accession>
<dbReference type="InterPro" id="IPR017853">
    <property type="entry name" value="GH"/>
</dbReference>
<dbReference type="PANTHER" id="PTHR42721">
    <property type="entry name" value="SUGAR HYDROLASE-RELATED"/>
    <property type="match status" value="1"/>
</dbReference>
<dbReference type="GO" id="GO:0009044">
    <property type="term" value="F:xylan 1,4-beta-xylosidase activity"/>
    <property type="evidence" value="ECO:0007669"/>
    <property type="project" value="InterPro"/>
</dbReference>
<dbReference type="GO" id="GO:0045493">
    <property type="term" value="P:xylan catabolic process"/>
    <property type="evidence" value="ECO:0007669"/>
    <property type="project" value="InterPro"/>
</dbReference>
<dbReference type="EMBL" id="NBWU01000001">
    <property type="protein sequence ID" value="PCE66753.1"/>
    <property type="molecule type" value="Genomic_DNA"/>
</dbReference>
<dbReference type="InterPro" id="IPR001764">
    <property type="entry name" value="Glyco_hydro_3_N"/>
</dbReference>
<dbReference type="GO" id="GO:0031222">
    <property type="term" value="P:arabinan catabolic process"/>
    <property type="evidence" value="ECO:0007669"/>
    <property type="project" value="TreeGrafter"/>
</dbReference>
<dbReference type="InterPro" id="IPR026891">
    <property type="entry name" value="Fn3-like"/>
</dbReference>
<dbReference type="Pfam" id="PF01915">
    <property type="entry name" value="Glyco_hydro_3_C"/>
    <property type="match status" value="1"/>
</dbReference>
<dbReference type="PANTHER" id="PTHR42721:SF3">
    <property type="entry name" value="BETA-D-XYLOSIDASE 5-RELATED"/>
    <property type="match status" value="1"/>
</dbReference>
<dbReference type="SUPFAM" id="SSF52279">
    <property type="entry name" value="Beta-D-glucan exohydrolase, C-terminal domain"/>
    <property type="match status" value="1"/>
</dbReference>
<dbReference type="Gene3D" id="2.60.40.10">
    <property type="entry name" value="Immunoglobulins"/>
    <property type="match status" value="1"/>
</dbReference>
<proteinExistence type="inferred from homology"/>
<gene>
    <name evidence="5" type="ORF">B7P33_01470</name>
</gene>
<dbReference type="InterPro" id="IPR036881">
    <property type="entry name" value="Glyco_hydro_3_C_sf"/>
</dbReference>
<dbReference type="InterPro" id="IPR013783">
    <property type="entry name" value="Ig-like_fold"/>
</dbReference>
<evidence type="ECO:0000256" key="1">
    <source>
        <dbReference type="ARBA" id="ARBA00005336"/>
    </source>
</evidence>
<feature type="domain" description="Fibronectin type III-like" evidence="4">
    <location>
        <begin position="721"/>
        <end position="790"/>
    </location>
</feature>
<dbReference type="Gene3D" id="3.40.50.1700">
    <property type="entry name" value="Glycoside hydrolase family 3 C-terminal domain"/>
    <property type="match status" value="1"/>
</dbReference>
<evidence type="ECO:0000259" key="4">
    <source>
        <dbReference type="SMART" id="SM01217"/>
    </source>
</evidence>
<dbReference type="SMART" id="SM01217">
    <property type="entry name" value="Fn3_like"/>
    <property type="match status" value="1"/>
</dbReference>
<keyword evidence="2" id="KW-0732">Signal</keyword>
<dbReference type="PRINTS" id="PR00133">
    <property type="entry name" value="GLHYDRLASE3"/>
</dbReference>
<dbReference type="AlphaFoldDB" id="A0A2A4GE85"/>
<evidence type="ECO:0000313" key="6">
    <source>
        <dbReference type="Proteomes" id="UP000219559"/>
    </source>
</evidence>
<keyword evidence="3 5" id="KW-0378">Hydrolase</keyword>
<dbReference type="SUPFAM" id="SSF51445">
    <property type="entry name" value="(Trans)glycosidases"/>
    <property type="match status" value="1"/>
</dbReference>
<reference evidence="5 6" key="1">
    <citation type="submission" date="2017-04" db="EMBL/GenBank/DDBJ databases">
        <title>A new member of the family Flavobacteriaceae isolated from ascidians.</title>
        <authorList>
            <person name="Chen L."/>
        </authorList>
    </citation>
    <scope>NUCLEOTIDE SEQUENCE [LARGE SCALE GENOMIC DNA]</scope>
    <source>
        <strain evidence="5 6">HQA918</strain>
    </source>
</reference>
<dbReference type="Pfam" id="PF00933">
    <property type="entry name" value="Glyco_hydro_3"/>
    <property type="match status" value="1"/>
</dbReference>
<dbReference type="GO" id="GO:0008422">
    <property type="term" value="F:beta-glucosidase activity"/>
    <property type="evidence" value="ECO:0007669"/>
    <property type="project" value="UniProtKB-ARBA"/>
</dbReference>
<evidence type="ECO:0000256" key="2">
    <source>
        <dbReference type="ARBA" id="ARBA00022729"/>
    </source>
</evidence>